<name>A0A1Z3HQ48_9CYAN</name>
<proteinExistence type="predicted"/>
<keyword evidence="3" id="KW-1185">Reference proteome</keyword>
<dbReference type="AlphaFoldDB" id="A0A1Z3HQ48"/>
<dbReference type="EMBL" id="CP021983">
    <property type="protein sequence ID" value="ASC72372.1"/>
    <property type="molecule type" value="Genomic_DNA"/>
</dbReference>
<sequence>MMNSIEGEWQHLQQDELGGQMFESESELADHVALGLE</sequence>
<evidence type="ECO:0000256" key="1">
    <source>
        <dbReference type="SAM" id="MobiDB-lite"/>
    </source>
</evidence>
<accession>A0A1Z3HQ48</accession>
<evidence type="ECO:0000313" key="3">
    <source>
        <dbReference type="Proteomes" id="UP000191901"/>
    </source>
</evidence>
<organism evidence="2 3">
    <name type="scientific">Halomicronema hongdechloris C2206</name>
    <dbReference type="NCBI Taxonomy" id="1641165"/>
    <lineage>
        <taxon>Bacteria</taxon>
        <taxon>Bacillati</taxon>
        <taxon>Cyanobacteriota</taxon>
        <taxon>Cyanophyceae</taxon>
        <taxon>Nodosilineales</taxon>
        <taxon>Nodosilineaceae</taxon>
        <taxon>Halomicronema</taxon>
    </lineage>
</organism>
<dbReference type="Proteomes" id="UP000191901">
    <property type="component" value="Chromosome"/>
</dbReference>
<gene>
    <name evidence="2" type="ORF">XM38_033290</name>
</gene>
<evidence type="ECO:0000313" key="2">
    <source>
        <dbReference type="EMBL" id="ASC72372.1"/>
    </source>
</evidence>
<feature type="region of interest" description="Disordered" evidence="1">
    <location>
        <begin position="1"/>
        <end position="37"/>
    </location>
</feature>
<reference evidence="2 3" key="1">
    <citation type="journal article" date="2016" name="Biochim. Biophys. Acta">
        <title>Characterization of red-shifted phycobilisomes isolated from the chlorophyll f-containing cyanobacterium Halomicronema hongdechloris.</title>
        <authorList>
            <person name="Li Y."/>
            <person name="Lin Y."/>
            <person name="Garvey C.J."/>
            <person name="Birch D."/>
            <person name="Corkery R.W."/>
            <person name="Loughlin P.C."/>
            <person name="Scheer H."/>
            <person name="Willows R.D."/>
            <person name="Chen M."/>
        </authorList>
    </citation>
    <scope>NUCLEOTIDE SEQUENCE [LARGE SCALE GENOMIC DNA]</scope>
    <source>
        <strain evidence="2 3">C2206</strain>
    </source>
</reference>
<dbReference type="KEGG" id="hhg:XM38_033290"/>
<protein>
    <submittedName>
        <fullName evidence="2">Uncharacterized protein</fullName>
    </submittedName>
</protein>